<proteinExistence type="predicted"/>
<accession>S6A2J0</accession>
<dbReference type="PATRIC" id="fig|1291379.3.peg.200"/>
<protein>
    <submittedName>
        <fullName evidence="1">Uncharacterized protein</fullName>
    </submittedName>
</protein>
<sequence>MKTDVIEKVKYIETSYPVETIEYDGIKLWPFLRSNIFTIYYYSDEQSDSVVMKNVSAIRRIWQAITTTSLKVMFKKNAAFVFTDDVGVKKYNGAYIDRIMYGIFTVEAKTIPCVVKLMSRNITAKDKYINSDFIIFIAKLMEIFYKPKLTNIKNICILDEIIEYLKIDFKYSKYLRSVKILLDFYTWYFKLIKPIKIYVNCYYDFWRLPAFFVAKQMRIPIIEMQHGLINLSNIAYIGFKNITPNPYPTHLFVFGDAFKLSVNEFIYPSKNIFVVGNCYIDLMLRDKNRNSKLFNKKYPNINNKIIITVASQYDIDREILDFTMQTASMDERFFFIFIPRFIKDYHKKFKHANISIETELDVYQCMQNSHITSAVVSTCAVESLAFGTPTVLINIGGLAVFNYADFFSEIHSVLYADTPDEYVQQIYKAIAFDRVSVAEEGKLFFADNYSERLKDAIIKIESK</sequence>
<dbReference type="STRING" id="1291379.TPE_0205"/>
<keyword evidence="2" id="KW-1185">Reference proteome</keyword>
<evidence type="ECO:0000313" key="2">
    <source>
        <dbReference type="Proteomes" id="UP000015620"/>
    </source>
</evidence>
<dbReference type="Proteomes" id="UP000015620">
    <property type="component" value="Chromosome"/>
</dbReference>
<organism evidence="1 2">
    <name type="scientific">Treponema pedis str. T A4</name>
    <dbReference type="NCBI Taxonomy" id="1291379"/>
    <lineage>
        <taxon>Bacteria</taxon>
        <taxon>Pseudomonadati</taxon>
        <taxon>Spirochaetota</taxon>
        <taxon>Spirochaetia</taxon>
        <taxon>Spirochaetales</taxon>
        <taxon>Treponemataceae</taxon>
        <taxon>Treponema</taxon>
    </lineage>
</organism>
<evidence type="ECO:0000313" key="1">
    <source>
        <dbReference type="EMBL" id="AGT42701.1"/>
    </source>
</evidence>
<dbReference type="EMBL" id="CP004120">
    <property type="protein sequence ID" value="AGT42701.1"/>
    <property type="molecule type" value="Genomic_DNA"/>
</dbReference>
<dbReference type="SUPFAM" id="SSF53756">
    <property type="entry name" value="UDP-Glycosyltransferase/glycogen phosphorylase"/>
    <property type="match status" value="1"/>
</dbReference>
<dbReference type="RefSeq" id="WP_020964001.1">
    <property type="nucleotide sequence ID" value="NC_022097.1"/>
</dbReference>
<gene>
    <name evidence="1" type="ORF">TPE_0205</name>
</gene>
<dbReference type="KEGG" id="tped:TPE_0205"/>
<dbReference type="AlphaFoldDB" id="S6A2J0"/>
<dbReference type="OrthoDB" id="1091582at2"/>
<dbReference type="HOGENOM" id="CLU_543730_0_0_12"/>
<dbReference type="GeneID" id="301088929"/>
<reference evidence="1 2" key="1">
    <citation type="journal article" date="2013" name="PLoS ONE">
        <title>Genome-Wide Relatedness of Treponema pedis, from Gingiva and Necrotic Skin Lesions of Pigs, with the Human Oral Pathogen Treponema denticola.</title>
        <authorList>
            <person name="Svartstrom O."/>
            <person name="Mushtaq M."/>
            <person name="Pringle M."/>
            <person name="Segerman B."/>
        </authorList>
    </citation>
    <scope>NUCLEOTIDE SEQUENCE [LARGE SCALE GENOMIC DNA]</scope>
    <source>
        <strain evidence="1">T A4</strain>
    </source>
</reference>
<name>S6A2J0_9SPIR</name>